<gene>
    <name evidence="1" type="ORF">HXO65_00065</name>
</gene>
<evidence type="ECO:0000313" key="2">
    <source>
        <dbReference type="Proteomes" id="UP000785653"/>
    </source>
</evidence>
<dbReference type="Proteomes" id="UP000785653">
    <property type="component" value="Unassembled WGS sequence"/>
</dbReference>
<proteinExistence type="predicted"/>
<dbReference type="EMBL" id="JABZXS010000001">
    <property type="protein sequence ID" value="MBF1672599.1"/>
    <property type="molecule type" value="Genomic_DNA"/>
</dbReference>
<accession>A0A930LLX5</accession>
<name>A0A930LLX5_9MICC</name>
<evidence type="ECO:0000313" key="1">
    <source>
        <dbReference type="EMBL" id="MBF1672599.1"/>
    </source>
</evidence>
<sequence>MTPTPQPGILDFLRGRATTTTHVEPPVITGELVLARGSEVEPATPTAELTTTASELAAPPKDENLVDFQLTLYDEWLADWFKQGRLPTHNYDYGKGFHFIEVYNPERASFPTYDMYGANSREFVLSKEHNVKEHARRFVGGHNNLFGWDRHGKPVNYGHWIPVYNNTIDKVIVANNRPAEIATRLADWLDKEWEKDAEWNRRMADSSARGEATRARIRQAMRNL</sequence>
<comment type="caution">
    <text evidence="1">The sequence shown here is derived from an EMBL/GenBank/DDBJ whole genome shotgun (WGS) entry which is preliminary data.</text>
</comment>
<reference evidence="1" key="1">
    <citation type="submission" date="2020-04" db="EMBL/GenBank/DDBJ databases">
        <title>Deep metagenomics examines the oral microbiome during advanced dental caries in children, revealing novel taxa and co-occurrences with host molecules.</title>
        <authorList>
            <person name="Baker J.L."/>
            <person name="Morton J.T."/>
            <person name="Dinis M."/>
            <person name="Alvarez R."/>
            <person name="Tran N.C."/>
            <person name="Knight R."/>
            <person name="Edlund A."/>
        </authorList>
    </citation>
    <scope>NUCLEOTIDE SEQUENCE</scope>
    <source>
        <strain evidence="1">JCVI_47_bin.3</strain>
    </source>
</reference>
<organism evidence="1 2">
    <name type="scientific">Rothia mucilaginosa</name>
    <dbReference type="NCBI Taxonomy" id="43675"/>
    <lineage>
        <taxon>Bacteria</taxon>
        <taxon>Bacillati</taxon>
        <taxon>Actinomycetota</taxon>
        <taxon>Actinomycetes</taxon>
        <taxon>Micrococcales</taxon>
        <taxon>Micrococcaceae</taxon>
        <taxon>Rothia</taxon>
    </lineage>
</organism>
<protein>
    <submittedName>
        <fullName evidence="1">Uncharacterized protein</fullName>
    </submittedName>
</protein>
<dbReference type="AlphaFoldDB" id="A0A930LLX5"/>